<dbReference type="AlphaFoldDB" id="A0A5S5C2Z4"/>
<name>A0A5S5C2Z4_9FLAO</name>
<proteinExistence type="predicted"/>
<dbReference type="Gene3D" id="3.10.180.10">
    <property type="entry name" value="2,3-Dihydroxybiphenyl 1,2-Dioxygenase, domain 1"/>
    <property type="match status" value="1"/>
</dbReference>
<dbReference type="InterPro" id="IPR028973">
    <property type="entry name" value="PhnB-like"/>
</dbReference>
<protein>
    <submittedName>
        <fullName evidence="2">PhnB protein</fullName>
    </submittedName>
</protein>
<dbReference type="SUPFAM" id="SSF54593">
    <property type="entry name" value="Glyoxalase/Bleomycin resistance protein/Dihydroxybiphenyl dioxygenase"/>
    <property type="match status" value="1"/>
</dbReference>
<comment type="caution">
    <text evidence="2">The sequence shown here is derived from an EMBL/GenBank/DDBJ whole genome shotgun (WGS) entry which is preliminary data.</text>
</comment>
<dbReference type="Pfam" id="PF06983">
    <property type="entry name" value="3-dmu-9_3-mt"/>
    <property type="match status" value="1"/>
</dbReference>
<dbReference type="InterPro" id="IPR029068">
    <property type="entry name" value="Glyas_Bleomycin-R_OHBP_Dase"/>
</dbReference>
<dbReference type="EMBL" id="VNHU01000005">
    <property type="protein sequence ID" value="TYP73684.1"/>
    <property type="molecule type" value="Genomic_DNA"/>
</dbReference>
<organism evidence="2 3">
    <name type="scientific">Aquimarina intermedia</name>
    <dbReference type="NCBI Taxonomy" id="350814"/>
    <lineage>
        <taxon>Bacteria</taxon>
        <taxon>Pseudomonadati</taxon>
        <taxon>Bacteroidota</taxon>
        <taxon>Flavobacteriia</taxon>
        <taxon>Flavobacteriales</taxon>
        <taxon>Flavobacteriaceae</taxon>
        <taxon>Aquimarina</taxon>
    </lineage>
</organism>
<dbReference type="PANTHER" id="PTHR33990:SF1">
    <property type="entry name" value="PROTEIN YJDN"/>
    <property type="match status" value="1"/>
</dbReference>
<accession>A0A5S5C2Z4</accession>
<reference evidence="2 3" key="1">
    <citation type="submission" date="2019-07" db="EMBL/GenBank/DDBJ databases">
        <title>Genomic Encyclopedia of Archaeal and Bacterial Type Strains, Phase II (KMG-II): from individual species to whole genera.</title>
        <authorList>
            <person name="Goeker M."/>
        </authorList>
    </citation>
    <scope>NUCLEOTIDE SEQUENCE [LARGE SCALE GENOMIC DNA]</scope>
    <source>
        <strain evidence="2 3">DSM 17527</strain>
    </source>
</reference>
<dbReference type="PANTHER" id="PTHR33990">
    <property type="entry name" value="PROTEIN YJDN-RELATED"/>
    <property type="match status" value="1"/>
</dbReference>
<evidence type="ECO:0000259" key="1">
    <source>
        <dbReference type="Pfam" id="PF06983"/>
    </source>
</evidence>
<dbReference type="CDD" id="cd06588">
    <property type="entry name" value="PhnB_like"/>
    <property type="match status" value="1"/>
</dbReference>
<evidence type="ECO:0000313" key="2">
    <source>
        <dbReference type="EMBL" id="TYP73684.1"/>
    </source>
</evidence>
<gene>
    <name evidence="2" type="ORF">BD809_105275</name>
</gene>
<evidence type="ECO:0000313" key="3">
    <source>
        <dbReference type="Proteomes" id="UP000324376"/>
    </source>
</evidence>
<dbReference type="OrthoDB" id="9795306at2"/>
<dbReference type="Proteomes" id="UP000324376">
    <property type="component" value="Unassembled WGS sequence"/>
</dbReference>
<feature type="domain" description="PhnB-like" evidence="1">
    <location>
        <begin position="2"/>
        <end position="129"/>
    </location>
</feature>
<dbReference type="RefSeq" id="WP_148782775.1">
    <property type="nucleotide sequence ID" value="NZ_VNHU01000005.1"/>
</dbReference>
<keyword evidence="3" id="KW-1185">Reference proteome</keyword>
<sequence length="132" mass="15126">MKVQAYLSFRGECQEAFNFYKGILGGDIVNRETWQNKDQDIPEHYRNKLQHAELKGKGFHFMGYDVAPDTPLNSGNSVCMSIDYDNEKEAKEAFDALSAKGQVNTPFQETSWDAHYGRCTDQYGIQWMVNAK</sequence>